<dbReference type="AlphaFoldDB" id="A0A7W4PQ22"/>
<feature type="transmembrane region" description="Helical" evidence="5">
    <location>
        <begin position="105"/>
        <end position="133"/>
    </location>
</feature>
<dbReference type="EMBL" id="JABEQK010000002">
    <property type="protein sequence ID" value="MBB2204144.1"/>
    <property type="molecule type" value="Genomic_DNA"/>
</dbReference>
<evidence type="ECO:0000256" key="3">
    <source>
        <dbReference type="ARBA" id="ARBA00022989"/>
    </source>
</evidence>
<protein>
    <submittedName>
        <fullName evidence="7">TM2 domain-containing protein</fullName>
    </submittedName>
</protein>
<organism evidence="7 8">
    <name type="scientific">Gluconacetobacter takamatsuzukensis</name>
    <dbReference type="NCBI Taxonomy" id="1286190"/>
    <lineage>
        <taxon>Bacteria</taxon>
        <taxon>Pseudomonadati</taxon>
        <taxon>Pseudomonadota</taxon>
        <taxon>Alphaproteobacteria</taxon>
        <taxon>Acetobacterales</taxon>
        <taxon>Acetobacteraceae</taxon>
        <taxon>Gluconacetobacter</taxon>
    </lineage>
</organism>
<evidence type="ECO:0000256" key="1">
    <source>
        <dbReference type="ARBA" id="ARBA00004141"/>
    </source>
</evidence>
<evidence type="ECO:0000256" key="5">
    <source>
        <dbReference type="SAM" id="Phobius"/>
    </source>
</evidence>
<comment type="caution">
    <text evidence="7">The sequence shown here is derived from an EMBL/GenBank/DDBJ whole genome shotgun (WGS) entry which is preliminary data.</text>
</comment>
<comment type="subcellular location">
    <subcellularLocation>
        <location evidence="1">Membrane</location>
        <topology evidence="1">Multi-pass membrane protein</topology>
    </subcellularLocation>
</comment>
<reference evidence="7 8" key="1">
    <citation type="submission" date="2020-04" db="EMBL/GenBank/DDBJ databases">
        <title>Description of novel Gluconacetobacter.</title>
        <authorList>
            <person name="Sombolestani A."/>
        </authorList>
    </citation>
    <scope>NUCLEOTIDE SEQUENCE [LARGE SCALE GENOMIC DNA]</scope>
    <source>
        <strain evidence="7 8">LMG 27800</strain>
    </source>
</reference>
<dbReference type="Proteomes" id="UP000540556">
    <property type="component" value="Unassembled WGS sequence"/>
</dbReference>
<gene>
    <name evidence="7" type="ORF">HLH27_03805</name>
</gene>
<proteinExistence type="predicted"/>
<dbReference type="Pfam" id="PF05154">
    <property type="entry name" value="TM2"/>
    <property type="match status" value="1"/>
</dbReference>
<evidence type="ECO:0000313" key="8">
    <source>
        <dbReference type="Proteomes" id="UP000540556"/>
    </source>
</evidence>
<dbReference type="RefSeq" id="WP_182947920.1">
    <property type="nucleotide sequence ID" value="NZ_JABEQK010000002.1"/>
</dbReference>
<evidence type="ECO:0000256" key="4">
    <source>
        <dbReference type="ARBA" id="ARBA00023136"/>
    </source>
</evidence>
<feature type="domain" description="TM2" evidence="6">
    <location>
        <begin position="77"/>
        <end position="121"/>
    </location>
</feature>
<name>A0A7W4PQ22_9PROT</name>
<evidence type="ECO:0000259" key="6">
    <source>
        <dbReference type="Pfam" id="PF05154"/>
    </source>
</evidence>
<keyword evidence="4 5" id="KW-0472">Membrane</keyword>
<accession>A0A7W4PQ22</accession>
<keyword evidence="3 5" id="KW-1133">Transmembrane helix</keyword>
<feature type="transmembrane region" description="Helical" evidence="5">
    <location>
        <begin position="81"/>
        <end position="99"/>
    </location>
</feature>
<dbReference type="GO" id="GO:0016020">
    <property type="term" value="C:membrane"/>
    <property type="evidence" value="ECO:0007669"/>
    <property type="project" value="UniProtKB-SubCell"/>
</dbReference>
<sequence length="158" mass="17491">MRGTVLDYDPRIGEGLISGDDNNRYTFKGTSVRSDFSALKKGVKVDFDKSNGEALSIFVMSEPPLGSINIDINGSGEKSKIVAGLLAFFLGGFGIHKFYLGYNKAGIVMLLITMFGFIFFGIPGAVIWLIAFIEGVIYISKSDQDFYETYVAHQKEWF</sequence>
<keyword evidence="8" id="KW-1185">Reference proteome</keyword>
<evidence type="ECO:0000256" key="2">
    <source>
        <dbReference type="ARBA" id="ARBA00022692"/>
    </source>
</evidence>
<keyword evidence="2 5" id="KW-0812">Transmembrane</keyword>
<dbReference type="InterPro" id="IPR007829">
    <property type="entry name" value="TM2"/>
</dbReference>
<evidence type="ECO:0000313" key="7">
    <source>
        <dbReference type="EMBL" id="MBB2204144.1"/>
    </source>
</evidence>